<dbReference type="InterPro" id="IPR011495">
    <property type="entry name" value="Sig_transdc_His_kin_sub2_dim/P"/>
</dbReference>
<keyword evidence="4" id="KW-0808">Transferase</keyword>
<dbReference type="Gene3D" id="3.30.450.280">
    <property type="entry name" value="GAF domain"/>
    <property type="match status" value="1"/>
</dbReference>
<dbReference type="InterPro" id="IPR000014">
    <property type="entry name" value="PAS"/>
</dbReference>
<evidence type="ECO:0000256" key="8">
    <source>
        <dbReference type="ARBA" id="ARBA00023012"/>
    </source>
</evidence>
<organism evidence="10 11">
    <name type="scientific">Pseudoclavibacter albus</name>
    <dbReference type="NCBI Taxonomy" id="272241"/>
    <lineage>
        <taxon>Bacteria</taxon>
        <taxon>Bacillati</taxon>
        <taxon>Actinomycetota</taxon>
        <taxon>Actinomycetes</taxon>
        <taxon>Micrococcales</taxon>
        <taxon>Microbacteriaceae</taxon>
        <taxon>Pseudoclavibacter</taxon>
    </lineage>
</organism>
<keyword evidence="5" id="KW-0547">Nucleotide-binding</keyword>
<comment type="catalytic activity">
    <reaction evidence="1">
        <text>ATP + protein L-histidine = ADP + protein N-phospho-L-histidine.</text>
        <dbReference type="EC" id="2.7.13.3"/>
    </reaction>
</comment>
<dbReference type="InterPro" id="IPR036890">
    <property type="entry name" value="HATPase_C_sf"/>
</dbReference>
<keyword evidence="6 10" id="KW-0418">Kinase</keyword>
<dbReference type="Gene3D" id="3.30.450.20">
    <property type="entry name" value="PAS domain"/>
    <property type="match status" value="1"/>
</dbReference>
<dbReference type="CDD" id="cd00130">
    <property type="entry name" value="PAS"/>
    <property type="match status" value="1"/>
</dbReference>
<proteinExistence type="predicted"/>
<evidence type="ECO:0000259" key="9">
    <source>
        <dbReference type="PROSITE" id="PS50109"/>
    </source>
</evidence>
<dbReference type="EC" id="2.7.13.3" evidence="2"/>
<protein>
    <recommendedName>
        <fullName evidence="2">histidine kinase</fullName>
        <ecNumber evidence="2">2.7.13.3</ecNumber>
    </recommendedName>
</protein>
<dbReference type="Proteomes" id="UP001525379">
    <property type="component" value="Unassembled WGS sequence"/>
</dbReference>
<dbReference type="GO" id="GO:0016301">
    <property type="term" value="F:kinase activity"/>
    <property type="evidence" value="ECO:0007669"/>
    <property type="project" value="UniProtKB-KW"/>
</dbReference>
<evidence type="ECO:0000256" key="4">
    <source>
        <dbReference type="ARBA" id="ARBA00022679"/>
    </source>
</evidence>
<reference evidence="10 11" key="1">
    <citation type="submission" date="2022-04" db="EMBL/GenBank/DDBJ databases">
        <title>Human microbiome associated bacterial genomes.</title>
        <authorList>
            <person name="Sandstrom S."/>
            <person name="Salamzade R."/>
            <person name="Kalan L.R."/>
        </authorList>
    </citation>
    <scope>NUCLEOTIDE SEQUENCE [LARGE SCALE GENOMIC DNA]</scope>
    <source>
        <strain evidence="11">p3-SID1799</strain>
    </source>
</reference>
<gene>
    <name evidence="10" type="ORF">M3D15_01080</name>
</gene>
<keyword evidence="8" id="KW-0902">Two-component regulatory system</keyword>
<evidence type="ECO:0000256" key="2">
    <source>
        <dbReference type="ARBA" id="ARBA00012438"/>
    </source>
</evidence>
<dbReference type="PROSITE" id="PS50109">
    <property type="entry name" value="HIS_KIN"/>
    <property type="match status" value="1"/>
</dbReference>
<comment type="caution">
    <text evidence="10">The sequence shown here is derived from an EMBL/GenBank/DDBJ whole genome shotgun (WGS) entry which is preliminary data.</text>
</comment>
<evidence type="ECO:0000256" key="3">
    <source>
        <dbReference type="ARBA" id="ARBA00022553"/>
    </source>
</evidence>
<dbReference type="InterPro" id="IPR022066">
    <property type="entry name" value="PdtaS_GAF"/>
</dbReference>
<keyword evidence="7" id="KW-0067">ATP-binding</keyword>
<keyword evidence="3" id="KW-0597">Phosphoprotein</keyword>
<sequence>MSTPTTPAEIRDHLEPGDRSWLDALSRDLQLLADLDCADLVLWMPDRDGKLMAIAQTRPSSAPTLFYRDLLGQHLRDQWRVEVETALERGETVHSRQPDWFDELPAQLAVTPVNRRVVEANGESERVAVAVITRHTNLAGSRGRTRQEVTFRECAEDLFDMIVAGDFPDLEAPSVERRGAPRASDGLIRLDPEGIVTFASANALSAMNKLGFGGELEGESLVEVVSMLVQDRVTVDEATPLVVTGRAPWTTDIEVGDTTVTMRALPLSDGGVRIGAVVICRDTSDVRHQEQELLTKDATIREIHHRVKNNLQTVAALLRIQARRSRSDEARESLTQAMRRVASIAVVHDTLAGGFSQMVAFDEVFNRVLRLIAEVSSSHNTHVRPRVEGEFGTLPSEYATPLALALTELVTNAVEHGLEGQDGEVVVEVKRGSEGLDVEVRDTGCGFAPGRIGSGLGTQIIRTLVEGELGGTIEWHSEIGEGTRVELSIPRRWNADLEAAEVQHKAFD</sequence>
<evidence type="ECO:0000256" key="6">
    <source>
        <dbReference type="ARBA" id="ARBA00022777"/>
    </source>
</evidence>
<evidence type="ECO:0000256" key="5">
    <source>
        <dbReference type="ARBA" id="ARBA00022741"/>
    </source>
</evidence>
<dbReference type="InterPro" id="IPR004358">
    <property type="entry name" value="Sig_transdc_His_kin-like_C"/>
</dbReference>
<dbReference type="InterPro" id="IPR005467">
    <property type="entry name" value="His_kinase_dom"/>
</dbReference>
<dbReference type="PRINTS" id="PR00344">
    <property type="entry name" value="BCTRLSENSOR"/>
</dbReference>
<dbReference type="Pfam" id="PF02518">
    <property type="entry name" value="HATPase_c"/>
    <property type="match status" value="1"/>
</dbReference>
<dbReference type="Gene3D" id="3.30.565.10">
    <property type="entry name" value="Histidine kinase-like ATPase, C-terminal domain"/>
    <property type="match status" value="1"/>
</dbReference>
<evidence type="ECO:0000256" key="1">
    <source>
        <dbReference type="ARBA" id="ARBA00000085"/>
    </source>
</evidence>
<evidence type="ECO:0000313" key="11">
    <source>
        <dbReference type="Proteomes" id="UP001525379"/>
    </source>
</evidence>
<dbReference type="Pfam" id="PF07568">
    <property type="entry name" value="HisKA_2"/>
    <property type="match status" value="1"/>
</dbReference>
<dbReference type="Pfam" id="PF12282">
    <property type="entry name" value="GAF_PdtaS"/>
    <property type="match status" value="1"/>
</dbReference>
<evidence type="ECO:0000313" key="10">
    <source>
        <dbReference type="EMBL" id="MCT2041939.1"/>
    </source>
</evidence>
<dbReference type="InterPro" id="IPR038424">
    <property type="entry name" value="H_kinase_PdtaS_GAF_sf"/>
</dbReference>
<feature type="domain" description="Histidine kinase" evidence="9">
    <location>
        <begin position="302"/>
        <end position="493"/>
    </location>
</feature>
<accession>A0ABT2HUE4</accession>
<evidence type="ECO:0000256" key="7">
    <source>
        <dbReference type="ARBA" id="ARBA00022840"/>
    </source>
</evidence>
<dbReference type="InterPro" id="IPR003594">
    <property type="entry name" value="HATPase_dom"/>
</dbReference>
<dbReference type="SUPFAM" id="SSF55874">
    <property type="entry name" value="ATPase domain of HSP90 chaperone/DNA topoisomerase II/histidine kinase"/>
    <property type="match status" value="1"/>
</dbReference>
<dbReference type="PANTHER" id="PTHR41523:SF8">
    <property type="entry name" value="ETHYLENE RESPONSE SENSOR PROTEIN"/>
    <property type="match status" value="1"/>
</dbReference>
<dbReference type="SMART" id="SM00387">
    <property type="entry name" value="HATPase_c"/>
    <property type="match status" value="1"/>
</dbReference>
<dbReference type="RefSeq" id="WP_260103675.1">
    <property type="nucleotide sequence ID" value="NZ_JALXSQ010000002.1"/>
</dbReference>
<dbReference type="PANTHER" id="PTHR41523">
    <property type="entry name" value="TWO-COMPONENT SYSTEM SENSOR PROTEIN"/>
    <property type="match status" value="1"/>
</dbReference>
<keyword evidence="11" id="KW-1185">Reference proteome</keyword>
<dbReference type="EMBL" id="JALXSQ010000002">
    <property type="protein sequence ID" value="MCT2041939.1"/>
    <property type="molecule type" value="Genomic_DNA"/>
</dbReference>
<name>A0ABT2HUE4_9MICO</name>